<feature type="disulfide bond" evidence="3">
    <location>
        <begin position="181"/>
        <end position="208"/>
    </location>
</feature>
<evidence type="ECO:0000313" key="7">
    <source>
        <dbReference type="EMBL" id="KAJ8035422.1"/>
    </source>
</evidence>
<feature type="chain" id="PRO_5040145918" evidence="4">
    <location>
        <begin position="25"/>
        <end position="357"/>
    </location>
</feature>
<dbReference type="AlphaFoldDB" id="A0A9Q1BZ55"/>
<name>A0A9Q1BZ55_HOLLE</name>
<keyword evidence="2 3" id="KW-1015">Disulfide bond</keyword>
<evidence type="ECO:0000259" key="5">
    <source>
        <dbReference type="PROSITE" id="PS50041"/>
    </source>
</evidence>
<dbReference type="PROSITE" id="PS00615">
    <property type="entry name" value="C_TYPE_LECTIN_1"/>
    <property type="match status" value="1"/>
</dbReference>
<protein>
    <submittedName>
        <fullName evidence="7">Neurocan core protein</fullName>
    </submittedName>
</protein>
<dbReference type="Proteomes" id="UP001152320">
    <property type="component" value="Chromosome 10"/>
</dbReference>
<dbReference type="Pfam" id="PF00084">
    <property type="entry name" value="Sushi"/>
    <property type="match status" value="1"/>
</dbReference>
<feature type="signal peptide" evidence="4">
    <location>
        <begin position="1"/>
        <end position="24"/>
    </location>
</feature>
<dbReference type="InterPro" id="IPR016186">
    <property type="entry name" value="C-type_lectin-like/link_sf"/>
</dbReference>
<dbReference type="PROSITE" id="PS50923">
    <property type="entry name" value="SUSHI"/>
    <property type="match status" value="1"/>
</dbReference>
<evidence type="ECO:0000313" key="8">
    <source>
        <dbReference type="Proteomes" id="UP001152320"/>
    </source>
</evidence>
<keyword evidence="1 4" id="KW-0732">Signal</keyword>
<proteinExistence type="predicted"/>
<evidence type="ECO:0000256" key="3">
    <source>
        <dbReference type="PROSITE-ProRule" id="PRU00302"/>
    </source>
</evidence>
<dbReference type="PANTHER" id="PTHR22803">
    <property type="entry name" value="MANNOSE, PHOSPHOLIPASE, LECTIN RECEPTOR RELATED"/>
    <property type="match status" value="1"/>
</dbReference>
<comment type="caution">
    <text evidence="7">The sequence shown here is derived from an EMBL/GenBank/DDBJ whole genome shotgun (WGS) entry which is preliminary data.</text>
</comment>
<dbReference type="CDD" id="cd00037">
    <property type="entry name" value="CLECT"/>
    <property type="match status" value="1"/>
</dbReference>
<dbReference type="SUPFAM" id="SSF56436">
    <property type="entry name" value="C-type lectin-like"/>
    <property type="match status" value="1"/>
</dbReference>
<feature type="domain" description="C-type lectin" evidence="5">
    <location>
        <begin position="33"/>
        <end position="147"/>
    </location>
</feature>
<keyword evidence="8" id="KW-1185">Reference proteome</keyword>
<dbReference type="Gene3D" id="2.10.70.10">
    <property type="entry name" value="Complement Module, domain 1"/>
    <property type="match status" value="1"/>
</dbReference>
<gene>
    <name evidence="7" type="ORF">HOLleu_22646</name>
</gene>
<dbReference type="Pfam" id="PF00059">
    <property type="entry name" value="Lectin_C"/>
    <property type="match status" value="1"/>
</dbReference>
<reference evidence="7" key="1">
    <citation type="submission" date="2021-10" db="EMBL/GenBank/DDBJ databases">
        <title>Tropical sea cucumber genome reveals ecological adaptation and Cuvierian tubules defense mechanism.</title>
        <authorList>
            <person name="Chen T."/>
        </authorList>
    </citation>
    <scope>NUCLEOTIDE SEQUENCE</scope>
    <source>
        <strain evidence="7">Nanhai2018</strain>
        <tissue evidence="7">Muscle</tissue>
    </source>
</reference>
<dbReference type="InterPro" id="IPR000436">
    <property type="entry name" value="Sushi_SCR_CCP_dom"/>
</dbReference>
<organism evidence="7 8">
    <name type="scientific">Holothuria leucospilota</name>
    <name type="common">Black long sea cucumber</name>
    <name type="synonym">Mertensiothuria leucospilota</name>
    <dbReference type="NCBI Taxonomy" id="206669"/>
    <lineage>
        <taxon>Eukaryota</taxon>
        <taxon>Metazoa</taxon>
        <taxon>Echinodermata</taxon>
        <taxon>Eleutherozoa</taxon>
        <taxon>Echinozoa</taxon>
        <taxon>Holothuroidea</taxon>
        <taxon>Aspidochirotacea</taxon>
        <taxon>Aspidochirotida</taxon>
        <taxon>Holothuriidae</taxon>
        <taxon>Holothuria</taxon>
    </lineage>
</organism>
<dbReference type="SMART" id="SM00034">
    <property type="entry name" value="CLECT"/>
    <property type="match status" value="1"/>
</dbReference>
<sequence length="357" mass="39951">MKTAFAISFLSLIFFCTLQRFADGACPIGWKSHEDACYIAYSTVNNFDNWETHCISVGGHLASIHSSGELNAIKGIISSMPNVGYYIGLNDKYRERHWQYTDGTEASYFNWNSGQPSRQEGEDCTSINSQGKWFDDRCTTSYGAICKRDAGCSFPFTLQFHLNVNPTRLFYNNDATINYQCDEGYYLEGESSATCTDGEFDPPDVPECIEKIHCHTWREVVCDPSSPLCDTSGNKERTVETCDEPVQECFVHHYTIRGDSATLDATSGGCFTSNNQMLSHGCYDRSYLQRIDRSGYDELSKHETDLDALSDDVNVCVCDRDICNESVETAERNDAITSAPKLLCILTGIISILVLNL</sequence>
<evidence type="ECO:0000259" key="6">
    <source>
        <dbReference type="PROSITE" id="PS50923"/>
    </source>
</evidence>
<keyword evidence="3" id="KW-0768">Sushi</keyword>
<dbReference type="InterPro" id="IPR035976">
    <property type="entry name" value="Sushi/SCR/CCP_sf"/>
</dbReference>
<dbReference type="InterPro" id="IPR050111">
    <property type="entry name" value="C-type_lectin/snaclec_domain"/>
</dbReference>
<feature type="domain" description="Sushi" evidence="6">
    <location>
        <begin position="150"/>
        <end position="210"/>
    </location>
</feature>
<feature type="disulfide bond" evidence="3">
    <location>
        <begin position="152"/>
        <end position="195"/>
    </location>
</feature>
<dbReference type="OrthoDB" id="441660at2759"/>
<dbReference type="InterPro" id="IPR016187">
    <property type="entry name" value="CTDL_fold"/>
</dbReference>
<dbReference type="Gene3D" id="3.10.100.10">
    <property type="entry name" value="Mannose-Binding Protein A, subunit A"/>
    <property type="match status" value="1"/>
</dbReference>
<dbReference type="SUPFAM" id="SSF57535">
    <property type="entry name" value="Complement control module/SCR domain"/>
    <property type="match status" value="1"/>
</dbReference>
<dbReference type="PROSITE" id="PS50041">
    <property type="entry name" value="C_TYPE_LECTIN_2"/>
    <property type="match status" value="1"/>
</dbReference>
<dbReference type="EMBL" id="JAIZAY010000010">
    <property type="protein sequence ID" value="KAJ8035422.1"/>
    <property type="molecule type" value="Genomic_DNA"/>
</dbReference>
<dbReference type="InterPro" id="IPR018378">
    <property type="entry name" value="C-type_lectin_CS"/>
</dbReference>
<evidence type="ECO:0000256" key="1">
    <source>
        <dbReference type="ARBA" id="ARBA00022729"/>
    </source>
</evidence>
<dbReference type="InterPro" id="IPR001304">
    <property type="entry name" value="C-type_lectin-like"/>
</dbReference>
<accession>A0A9Q1BZ55</accession>
<evidence type="ECO:0000256" key="2">
    <source>
        <dbReference type="ARBA" id="ARBA00023157"/>
    </source>
</evidence>
<evidence type="ECO:0000256" key="4">
    <source>
        <dbReference type="SAM" id="SignalP"/>
    </source>
</evidence>
<dbReference type="SMART" id="SM00032">
    <property type="entry name" value="CCP"/>
    <property type="match status" value="1"/>
</dbReference>
<dbReference type="CDD" id="cd00033">
    <property type="entry name" value="CCP"/>
    <property type="match status" value="1"/>
</dbReference>